<name>A0AAJ7UE86_PETMA</name>
<evidence type="ECO:0000256" key="1">
    <source>
        <dbReference type="ARBA" id="ARBA00007989"/>
    </source>
</evidence>
<reference evidence="4" key="1">
    <citation type="submission" date="2025-08" db="UniProtKB">
        <authorList>
            <consortium name="RefSeq"/>
        </authorList>
    </citation>
    <scope>IDENTIFICATION</scope>
    <source>
        <tissue evidence="4">Sperm</tissue>
    </source>
</reference>
<protein>
    <submittedName>
        <fullName evidence="4">Protein BTG4-like</fullName>
    </submittedName>
</protein>
<dbReference type="PANTHER" id="PTHR22978:SF44">
    <property type="entry name" value="PROTEIN BTG3-LIKE PROTEIN"/>
    <property type="match status" value="1"/>
</dbReference>
<gene>
    <name evidence="4" type="primary">LOC116956909</name>
</gene>
<comment type="similarity">
    <text evidence="1">Belongs to the BTG family.</text>
</comment>
<dbReference type="Proteomes" id="UP001318040">
    <property type="component" value="Chromosome 68"/>
</dbReference>
<dbReference type="KEGG" id="pmrn:116956909"/>
<dbReference type="RefSeq" id="XP_032834684.1">
    <property type="nucleotide sequence ID" value="XM_032978793.1"/>
</dbReference>
<feature type="domain" description="Anti-proliferative protein" evidence="2">
    <location>
        <begin position="88"/>
        <end position="107"/>
    </location>
</feature>
<dbReference type="InterPro" id="IPR036054">
    <property type="entry name" value="BTG-like_sf"/>
</dbReference>
<organism evidence="3 4">
    <name type="scientific">Petromyzon marinus</name>
    <name type="common">Sea lamprey</name>
    <dbReference type="NCBI Taxonomy" id="7757"/>
    <lineage>
        <taxon>Eukaryota</taxon>
        <taxon>Metazoa</taxon>
        <taxon>Chordata</taxon>
        <taxon>Craniata</taxon>
        <taxon>Vertebrata</taxon>
        <taxon>Cyclostomata</taxon>
        <taxon>Hyperoartia</taxon>
        <taxon>Petromyzontiformes</taxon>
        <taxon>Petromyzontidae</taxon>
        <taxon>Petromyzon</taxon>
    </lineage>
</organism>
<evidence type="ECO:0000313" key="4">
    <source>
        <dbReference type="RefSeq" id="XP_032834684.1"/>
    </source>
</evidence>
<dbReference type="InterPro" id="IPR002087">
    <property type="entry name" value="Anti_prolifrtn"/>
</dbReference>
<evidence type="ECO:0000259" key="2">
    <source>
        <dbReference type="PROSITE" id="PS01203"/>
    </source>
</evidence>
<dbReference type="SMART" id="SM00099">
    <property type="entry name" value="btg1"/>
    <property type="match status" value="1"/>
</dbReference>
<dbReference type="GO" id="GO:0005737">
    <property type="term" value="C:cytoplasm"/>
    <property type="evidence" value="ECO:0007669"/>
    <property type="project" value="TreeGrafter"/>
</dbReference>
<dbReference type="InterPro" id="IPR033332">
    <property type="entry name" value="BTG"/>
</dbReference>
<dbReference type="SUPFAM" id="SSF160696">
    <property type="entry name" value="BTG domain-like"/>
    <property type="match status" value="1"/>
</dbReference>
<keyword evidence="3" id="KW-1185">Reference proteome</keyword>
<dbReference type="PRINTS" id="PR00310">
    <property type="entry name" value="ANTIPRLFBTG1"/>
</dbReference>
<dbReference type="PROSITE" id="PS01203">
    <property type="entry name" value="BTG_2"/>
    <property type="match status" value="1"/>
</dbReference>
<dbReference type="FunFam" id="3.90.640.90:FF:000002">
    <property type="entry name" value="BTG anti-proliferation factor 4"/>
    <property type="match status" value="1"/>
</dbReference>
<dbReference type="GO" id="GO:0005634">
    <property type="term" value="C:nucleus"/>
    <property type="evidence" value="ECO:0007669"/>
    <property type="project" value="TreeGrafter"/>
</dbReference>
<sequence length="352" mass="37595">MREEIAAAVFFLTRLARKGERLDERRVARLTAKLTAGLLDRYKNHWYPEQPSRGQAYRCLRMNGIAAVDPVLATACEASGVAYVELCLPRELTVWVDPGEVSCRYGEKSHAFTVTSLAWGSEPASLSISAAVERATGDSTTGSSPPSSPAFSTVALTASSSSSISSSVASLHSDDAAGNFQAAQPIETVCNPNSVYQVQQQQQQQQARAFSASVPSSLSSSSLSSSASSSAAPEWGCSRTDASLLLFPSSTAACFTALTLPPHLPPPPHHPPTLAARPPRGFPGKAAPRLCLPLRRRAERPRPYDGCRGGRRVRAGRGADRFHWVNPATLAKAAATGWRPLAVDAYNPVYFC</sequence>
<dbReference type="PANTHER" id="PTHR22978">
    <property type="entry name" value="B-CELL TRANSLOCATION GENE"/>
    <property type="match status" value="1"/>
</dbReference>
<dbReference type="Pfam" id="PF07742">
    <property type="entry name" value="BTG"/>
    <property type="match status" value="1"/>
</dbReference>
<dbReference type="AlphaFoldDB" id="A0AAJ7UE86"/>
<accession>A0AAJ7UE86</accession>
<dbReference type="Gene3D" id="3.90.640.90">
    <property type="entry name" value="Anti-proliferative protein, N-terminal domain"/>
    <property type="match status" value="1"/>
</dbReference>
<evidence type="ECO:0000313" key="3">
    <source>
        <dbReference type="Proteomes" id="UP001318040"/>
    </source>
</evidence>
<proteinExistence type="inferred from homology"/>